<evidence type="ECO:0000256" key="1">
    <source>
        <dbReference type="ARBA" id="ARBA00022512"/>
    </source>
</evidence>
<keyword evidence="7" id="KW-0812">Transmembrane</keyword>
<feature type="compositionally biased region" description="Basic and acidic residues" evidence="6">
    <location>
        <begin position="520"/>
        <end position="538"/>
    </location>
</feature>
<evidence type="ECO:0000259" key="8">
    <source>
        <dbReference type="PROSITE" id="PS50847"/>
    </source>
</evidence>
<protein>
    <submittedName>
        <fullName evidence="9">Immunoglobulin G-binding protein</fullName>
    </submittedName>
</protein>
<keyword evidence="7" id="KW-1133">Transmembrane helix</keyword>
<dbReference type="InterPro" id="IPR019950">
    <property type="entry name" value="M_anchor"/>
</dbReference>
<dbReference type="NCBIfam" id="TIGR01168">
    <property type="entry name" value="YSIRK_signal"/>
    <property type="match status" value="1"/>
</dbReference>
<evidence type="ECO:0000313" key="9">
    <source>
        <dbReference type="EMBL" id="SQF67260.1"/>
    </source>
</evidence>
<gene>
    <name evidence="9" type="primary">spg</name>
    <name evidence="9" type="ORF">NCTC6179_01449</name>
</gene>
<dbReference type="EMBL" id="LS483361">
    <property type="protein sequence ID" value="SQF67260.1"/>
    <property type="molecule type" value="Genomic_DNA"/>
</dbReference>
<dbReference type="Gene3D" id="3.10.20.10">
    <property type="match status" value="4"/>
</dbReference>
<dbReference type="Proteomes" id="UP000249571">
    <property type="component" value="Chromosome 1"/>
</dbReference>
<accession>A0A9X8T018</accession>
<dbReference type="Pfam" id="PF01378">
    <property type="entry name" value="IgG_binding_B"/>
    <property type="match status" value="4"/>
</dbReference>
<dbReference type="PROSITE" id="PS50847">
    <property type="entry name" value="GRAM_POS_ANCHORING"/>
    <property type="match status" value="1"/>
</dbReference>
<dbReference type="SUPFAM" id="SSF54358">
    <property type="entry name" value="Immunoglobulin-binding domains"/>
    <property type="match status" value="4"/>
</dbReference>
<dbReference type="Pfam" id="PF00746">
    <property type="entry name" value="Gram_pos_anchor"/>
    <property type="match status" value="1"/>
</dbReference>
<dbReference type="InterPro" id="IPR019931">
    <property type="entry name" value="LPXTG_anchor"/>
</dbReference>
<organism evidence="9 10">
    <name type="scientific">Streptococcus dysgalactiae subsp. equisimilis</name>
    <name type="common">Streptococcus equisimilis</name>
    <dbReference type="NCBI Taxonomy" id="119602"/>
    <lineage>
        <taxon>Bacteria</taxon>
        <taxon>Bacillati</taxon>
        <taxon>Bacillota</taxon>
        <taxon>Bacilli</taxon>
        <taxon>Lactobacillales</taxon>
        <taxon>Streptococcaceae</taxon>
        <taxon>Streptococcus</taxon>
    </lineage>
</organism>
<dbReference type="NCBIfam" id="TIGR01167">
    <property type="entry name" value="LPXTG_anchor"/>
    <property type="match status" value="1"/>
</dbReference>
<evidence type="ECO:0000256" key="5">
    <source>
        <dbReference type="ARBA" id="ARBA00023088"/>
    </source>
</evidence>
<keyword evidence="3" id="KW-0732">Signal</keyword>
<evidence type="ECO:0000256" key="6">
    <source>
        <dbReference type="SAM" id="MobiDB-lite"/>
    </source>
</evidence>
<keyword evidence="1" id="KW-0134">Cell wall</keyword>
<keyword evidence="5" id="KW-0572">Peptidoglycan-anchor</keyword>
<keyword evidence="4" id="KW-0677">Repeat</keyword>
<feature type="compositionally biased region" description="Basic and acidic residues" evidence="6">
    <location>
        <begin position="555"/>
        <end position="581"/>
    </location>
</feature>
<dbReference type="RefSeq" id="WP_269458803.1">
    <property type="nucleotide sequence ID" value="NZ_LR134316.1"/>
</dbReference>
<feature type="transmembrane region" description="Helical" evidence="7">
    <location>
        <begin position="593"/>
        <end position="611"/>
    </location>
</feature>
<feature type="region of interest" description="Disordered" evidence="6">
    <location>
        <begin position="494"/>
        <end position="591"/>
    </location>
</feature>
<proteinExistence type="predicted"/>
<evidence type="ECO:0000256" key="3">
    <source>
        <dbReference type="ARBA" id="ARBA00022729"/>
    </source>
</evidence>
<keyword evidence="7" id="KW-0472">Membrane</keyword>
<dbReference type="InterPro" id="IPR005877">
    <property type="entry name" value="YSIRK_signal_dom"/>
</dbReference>
<sequence>MEKEKKMKYFLRKSAFGLASVSAAFLVGTTLDTTMTVSAETIPAGIIAPVGLDTTELQKWYDIANELVAADIASPEGEYTADSMQTLYRLLNDAYDVLESKDYRKYDSQERIVELANNLKNATQSLVPVGVEPVAFDTARLLTWYEIANDLANNSDAYTAESIQPLYKLINDAYDVLESKDFSKYDTQDKINSLADQLRDASQAVQPEAPEVIDASELTPALTTYKLVVKGNSFSGETTTKAVDAATAEKEFKQYATANGVDGEWTYDNATKTFTVTEKPEVIDALDLTPALTTYKLVIKGNSFSGETTTKAVDAATAEKEFKQYATANGVDGEWTYDDATKTFTVTEKPEVIDALDLTPALTTYKLVVKGNSFSGETTTKAVDAETAEKAFKQYANENGVDGVWTYDDATKTFTVTEKPEVIDAPELTPALTTYKLVINGKTLKGETTTKAVDAETAEKAFKQYATANGVDGVWTYDDATKTFTVTEMVTEVPGDAPTEPEKPEASIPLVPLTPATPIAKDDAKKDDTKKEDAKKPEASIPLVPLTPATPIAKDGAKKDDTKKEDAKKPEAKKEEAKKAETLPTTGEGSNPFFTAAALAVMAGAGALAVASKRKED</sequence>
<dbReference type="AlphaFoldDB" id="A0A9X8T018"/>
<dbReference type="PRINTS" id="PR00015">
    <property type="entry name" value="GPOSANCHOR"/>
</dbReference>
<evidence type="ECO:0000256" key="4">
    <source>
        <dbReference type="ARBA" id="ARBA00022737"/>
    </source>
</evidence>
<evidence type="ECO:0000256" key="2">
    <source>
        <dbReference type="ARBA" id="ARBA00022525"/>
    </source>
</evidence>
<feature type="domain" description="Gram-positive cocci surface proteins LPxTG" evidence="8">
    <location>
        <begin position="583"/>
        <end position="617"/>
    </location>
</feature>
<name>A0A9X8T018_STREQ</name>
<keyword evidence="2" id="KW-0964">Secreted</keyword>
<dbReference type="InterPro" id="IPR000724">
    <property type="entry name" value="IgG-bd_B"/>
</dbReference>
<reference evidence="9 10" key="1">
    <citation type="submission" date="2018-06" db="EMBL/GenBank/DDBJ databases">
        <authorList>
            <consortium name="Pathogen Informatics"/>
            <person name="Doyle S."/>
        </authorList>
    </citation>
    <scope>NUCLEOTIDE SEQUENCE [LARGE SCALE GENOMIC DNA]</scope>
    <source>
        <strain evidence="9 10">NCTC6179</strain>
    </source>
</reference>
<evidence type="ECO:0000256" key="7">
    <source>
        <dbReference type="SAM" id="Phobius"/>
    </source>
</evidence>
<evidence type="ECO:0000313" key="10">
    <source>
        <dbReference type="Proteomes" id="UP000249571"/>
    </source>
</evidence>